<comment type="caution">
    <text evidence="2">The sequence shown here is derived from an EMBL/GenBank/DDBJ whole genome shotgun (WGS) entry which is preliminary data.</text>
</comment>
<feature type="compositionally biased region" description="Basic and acidic residues" evidence="1">
    <location>
        <begin position="32"/>
        <end position="49"/>
    </location>
</feature>
<evidence type="ECO:0000256" key="1">
    <source>
        <dbReference type="SAM" id="MobiDB-lite"/>
    </source>
</evidence>
<organism evidence="2 3">
    <name type="scientific">Tagetes erecta</name>
    <name type="common">African marigold</name>
    <dbReference type="NCBI Taxonomy" id="13708"/>
    <lineage>
        <taxon>Eukaryota</taxon>
        <taxon>Viridiplantae</taxon>
        <taxon>Streptophyta</taxon>
        <taxon>Embryophyta</taxon>
        <taxon>Tracheophyta</taxon>
        <taxon>Spermatophyta</taxon>
        <taxon>Magnoliopsida</taxon>
        <taxon>eudicotyledons</taxon>
        <taxon>Gunneridae</taxon>
        <taxon>Pentapetalae</taxon>
        <taxon>asterids</taxon>
        <taxon>campanulids</taxon>
        <taxon>Asterales</taxon>
        <taxon>Asteraceae</taxon>
        <taxon>Asteroideae</taxon>
        <taxon>Heliantheae alliance</taxon>
        <taxon>Tageteae</taxon>
        <taxon>Tagetes</taxon>
    </lineage>
</organism>
<reference evidence="2" key="1">
    <citation type="journal article" date="2023" name="bioRxiv">
        <title>Improved chromosome-level genome assembly for marigold (Tagetes erecta).</title>
        <authorList>
            <person name="Jiang F."/>
            <person name="Yuan L."/>
            <person name="Wang S."/>
            <person name="Wang H."/>
            <person name="Xu D."/>
            <person name="Wang A."/>
            <person name="Fan W."/>
        </authorList>
    </citation>
    <scope>NUCLEOTIDE SEQUENCE</scope>
    <source>
        <strain evidence="2">WSJ</strain>
        <tissue evidence="2">Leaf</tissue>
    </source>
</reference>
<dbReference type="EMBL" id="JAUHHV010000008">
    <property type="protein sequence ID" value="KAK1414702.1"/>
    <property type="molecule type" value="Genomic_DNA"/>
</dbReference>
<name>A0AAD8K5N7_TARER</name>
<feature type="region of interest" description="Disordered" evidence="1">
    <location>
        <begin position="1"/>
        <end position="121"/>
    </location>
</feature>
<protein>
    <submittedName>
        <fullName evidence="2">Uncharacterized protein</fullName>
    </submittedName>
</protein>
<keyword evidence="3" id="KW-1185">Reference proteome</keyword>
<gene>
    <name evidence="2" type="ORF">QVD17_30452</name>
</gene>
<accession>A0AAD8K5N7</accession>
<evidence type="ECO:0000313" key="2">
    <source>
        <dbReference type="EMBL" id="KAK1414702.1"/>
    </source>
</evidence>
<evidence type="ECO:0000313" key="3">
    <source>
        <dbReference type="Proteomes" id="UP001229421"/>
    </source>
</evidence>
<proteinExistence type="predicted"/>
<feature type="compositionally biased region" description="Polar residues" evidence="1">
    <location>
        <begin position="1"/>
        <end position="18"/>
    </location>
</feature>
<feature type="compositionally biased region" description="Polar residues" evidence="1">
    <location>
        <begin position="94"/>
        <end position="120"/>
    </location>
</feature>
<feature type="compositionally biased region" description="Basic and acidic residues" evidence="1">
    <location>
        <begin position="59"/>
        <end position="76"/>
    </location>
</feature>
<dbReference type="AlphaFoldDB" id="A0AAD8K5N7"/>
<sequence length="235" mass="25052">MSSLPKTSYIFTPSTDSSKAAGLVPPSAGIPKKKDDLSKKPEMPMKDQMQEQSRTNVNMHKEIEWLKKSREPRKDVTPLAPRAINFDLLDPPSASYQGSSSVDPSRTANTQPQGVSSGLLVSQHAGPLGSYSYGGMGTYPQGSIIQSSSIQPPSFVLGSSDQYRAKSSKVHKGDFVPMQVEATTAPVTSSGLHIHRDFGSSRMPHPSNGNTLNTAPFTTKTAGLYGTGISADVAK</sequence>
<dbReference type="Proteomes" id="UP001229421">
    <property type="component" value="Unassembled WGS sequence"/>
</dbReference>